<evidence type="ECO:0000313" key="2">
    <source>
        <dbReference type="EMBL" id="TSM60529.1"/>
    </source>
</evidence>
<accession>A0A556U4F4</accession>
<keyword evidence="3" id="KW-1185">Reference proteome</keyword>
<dbReference type="Proteomes" id="UP000319801">
    <property type="component" value="Unassembled WGS sequence"/>
</dbReference>
<name>A0A556U4F4_BAGYA</name>
<dbReference type="EMBL" id="VCAZ01000047">
    <property type="protein sequence ID" value="TSM60529.1"/>
    <property type="molecule type" value="Genomic_DNA"/>
</dbReference>
<keyword evidence="1" id="KW-0175">Coiled coil</keyword>
<comment type="caution">
    <text evidence="2">The sequence shown here is derived from an EMBL/GenBank/DDBJ whole genome shotgun (WGS) entry which is preliminary data.</text>
</comment>
<sequence length="220" mass="24230">MEMRRGSAYASEIFIHSGPAGDWHGLQTRFPSAQEDFESQSLLNAEYHQENVPFTVIAVSESSTRSAAGNSRDNISFAAPSPADLHSNITIPPNPHVSTHPSLNSPVSGTIDEVRVELFKDLSLKPGHCASLNLPPFQNGLQGRVDTLDSAAALFWRRCNEVGCTEAIFTELTRQLSGLAEKVTSQNATQQDMEHQEKQLQRKRKALSDAKAVLMEKQFI</sequence>
<dbReference type="AlphaFoldDB" id="A0A556U4F4"/>
<evidence type="ECO:0000256" key="1">
    <source>
        <dbReference type="SAM" id="Coils"/>
    </source>
</evidence>
<evidence type="ECO:0000313" key="3">
    <source>
        <dbReference type="Proteomes" id="UP000319801"/>
    </source>
</evidence>
<dbReference type="OrthoDB" id="512616at2759"/>
<proteinExistence type="predicted"/>
<reference evidence="2 3" key="1">
    <citation type="journal article" date="2019" name="Genome Biol. Evol.">
        <title>Whole-Genome Sequencing of the Giant Devil Catfish, Bagarius yarrelli.</title>
        <authorList>
            <person name="Jiang W."/>
            <person name="Lv Y."/>
            <person name="Cheng L."/>
            <person name="Yang K."/>
            <person name="Chao B."/>
            <person name="Wang X."/>
            <person name="Li Y."/>
            <person name="Pan X."/>
            <person name="You X."/>
            <person name="Zhang Y."/>
            <person name="Yang J."/>
            <person name="Li J."/>
            <person name="Zhang X."/>
            <person name="Liu S."/>
            <person name="Sun C."/>
            <person name="Yang J."/>
            <person name="Shi Q."/>
        </authorList>
    </citation>
    <scope>NUCLEOTIDE SEQUENCE [LARGE SCALE GENOMIC DNA]</scope>
    <source>
        <strain evidence="2">JWS20170419001</strain>
        <tissue evidence="2">Muscle</tissue>
    </source>
</reference>
<protein>
    <submittedName>
        <fullName evidence="2">Uncharacterized protein</fullName>
    </submittedName>
</protein>
<organism evidence="2 3">
    <name type="scientific">Bagarius yarrelli</name>
    <name type="common">Goonch</name>
    <name type="synonym">Bagrus yarrelli</name>
    <dbReference type="NCBI Taxonomy" id="175774"/>
    <lineage>
        <taxon>Eukaryota</taxon>
        <taxon>Metazoa</taxon>
        <taxon>Chordata</taxon>
        <taxon>Craniata</taxon>
        <taxon>Vertebrata</taxon>
        <taxon>Euteleostomi</taxon>
        <taxon>Actinopterygii</taxon>
        <taxon>Neopterygii</taxon>
        <taxon>Teleostei</taxon>
        <taxon>Ostariophysi</taxon>
        <taxon>Siluriformes</taxon>
        <taxon>Sisoridae</taxon>
        <taxon>Sisorinae</taxon>
        <taxon>Bagarius</taxon>
    </lineage>
</organism>
<feature type="coiled-coil region" evidence="1">
    <location>
        <begin position="186"/>
        <end position="217"/>
    </location>
</feature>
<gene>
    <name evidence="2" type="ORF">Baya_8601</name>
</gene>